<feature type="domain" description="KARI N-terminal Rossmann" evidence="9">
    <location>
        <begin position="1"/>
        <end position="183"/>
    </location>
</feature>
<accession>A0ABP6ARX9</accession>
<evidence type="ECO:0000259" key="9">
    <source>
        <dbReference type="PROSITE" id="PS51850"/>
    </source>
</evidence>
<protein>
    <recommendedName>
        <fullName evidence="7">Ketol-acid reductoisomerase</fullName>
        <ecNumber evidence="7">1.1.1.86</ecNumber>
    </recommendedName>
</protein>
<dbReference type="Pfam" id="PF07991">
    <property type="entry name" value="KARI_N"/>
    <property type="match status" value="1"/>
</dbReference>
<dbReference type="Gene3D" id="3.40.50.720">
    <property type="entry name" value="NAD(P)-binding Rossmann-like Domain"/>
    <property type="match status" value="1"/>
</dbReference>
<dbReference type="PROSITE" id="PS51851">
    <property type="entry name" value="KARI_C"/>
    <property type="match status" value="1"/>
</dbReference>
<feature type="domain" description="KARI C-terminal knotted" evidence="10">
    <location>
        <begin position="184"/>
        <end position="328"/>
    </location>
</feature>
<keyword evidence="6 8" id="KW-0100">Branched-chain amino acid biosynthesis</keyword>
<evidence type="ECO:0000256" key="1">
    <source>
        <dbReference type="ARBA" id="ARBA00004864"/>
    </source>
</evidence>
<reference evidence="12" key="1">
    <citation type="journal article" date="2019" name="Int. J. Syst. Evol. Microbiol.">
        <title>The Global Catalogue of Microorganisms (GCM) 10K type strain sequencing project: providing services to taxonomists for standard genome sequencing and annotation.</title>
        <authorList>
            <consortium name="The Broad Institute Genomics Platform"/>
            <consortium name="The Broad Institute Genome Sequencing Center for Infectious Disease"/>
            <person name="Wu L."/>
            <person name="Ma J."/>
        </authorList>
    </citation>
    <scope>NUCLEOTIDE SEQUENCE [LARGE SCALE GENOMIC DNA]</scope>
    <source>
        <strain evidence="12">JCM 3367</strain>
    </source>
</reference>
<dbReference type="InterPro" id="IPR013116">
    <property type="entry name" value="KARI_N"/>
</dbReference>
<sequence length="333" mass="35085">MSTPVYHDDDADLSELNDRKVAIIGYGDHGAAQALSLRDSGVDVRMGLPPTSVNRARAEDQGLRVLTPGEAAAEADLTVLLAPLALQRFVYTQSIAPGLAEGDALLFTDAFPIHYGLIDPPAGIDVLLLAPMADGEQLRRQYHDGKGVPSFVAVERDASGGAWRLLLAYAKGVGATRAGALATTFSAQAEVARFGEQAVVGGAAALVAAGFDTLVGAGLPAEAAYVACVHQLKTAVDALYAGGLAGLREIESDVARYGSLTRGPRVVDEQVRQAMRQLLDEIRDGRFVAEWMVDENANRPTATALREQSAQHPVEPAGDAVRAMLPWLGGPIR</sequence>
<dbReference type="PROSITE" id="PS51850">
    <property type="entry name" value="KARI_N"/>
    <property type="match status" value="1"/>
</dbReference>
<dbReference type="InterPro" id="IPR013023">
    <property type="entry name" value="KARI"/>
</dbReference>
<dbReference type="PANTHER" id="PTHR21371:SF1">
    <property type="entry name" value="KETOL-ACID REDUCTOISOMERASE, MITOCHONDRIAL"/>
    <property type="match status" value="1"/>
</dbReference>
<dbReference type="RefSeq" id="WP_344171436.1">
    <property type="nucleotide sequence ID" value="NZ_BAAARY010000007.1"/>
</dbReference>
<gene>
    <name evidence="11" type="primary">ilvC</name>
    <name evidence="11" type="ORF">GCM10010201_19410</name>
</gene>
<dbReference type="SUPFAM" id="SSF48179">
    <property type="entry name" value="6-phosphogluconate dehydrogenase C-terminal domain-like"/>
    <property type="match status" value="1"/>
</dbReference>
<dbReference type="NCBIfam" id="TIGR00465">
    <property type="entry name" value="ilvC"/>
    <property type="match status" value="1"/>
</dbReference>
<evidence type="ECO:0000256" key="8">
    <source>
        <dbReference type="PROSITE-ProRule" id="PRU01198"/>
    </source>
</evidence>
<evidence type="ECO:0000256" key="3">
    <source>
        <dbReference type="ARBA" id="ARBA00010318"/>
    </source>
</evidence>
<comment type="pathway">
    <text evidence="1">Amino-acid biosynthesis; L-valine biosynthesis; L-valine from pyruvate: step 2/4.</text>
</comment>
<keyword evidence="12" id="KW-1185">Reference proteome</keyword>
<evidence type="ECO:0000256" key="2">
    <source>
        <dbReference type="ARBA" id="ARBA00004885"/>
    </source>
</evidence>
<dbReference type="PANTHER" id="PTHR21371">
    <property type="entry name" value="KETOL-ACID REDUCTOISOMERASE, MITOCHONDRIAL"/>
    <property type="match status" value="1"/>
</dbReference>
<dbReference type="Pfam" id="PF01450">
    <property type="entry name" value="KARI_C"/>
    <property type="match status" value="1"/>
</dbReference>
<keyword evidence="5 8" id="KW-0560">Oxidoreductase</keyword>
<evidence type="ECO:0000313" key="12">
    <source>
        <dbReference type="Proteomes" id="UP001499978"/>
    </source>
</evidence>
<dbReference type="InterPro" id="IPR036291">
    <property type="entry name" value="NAD(P)-bd_dom_sf"/>
</dbReference>
<evidence type="ECO:0000256" key="6">
    <source>
        <dbReference type="ARBA" id="ARBA00023304"/>
    </source>
</evidence>
<dbReference type="EC" id="1.1.1.86" evidence="7"/>
<name>A0ABP6ARX9_9ACTN</name>
<proteinExistence type="inferred from homology"/>
<evidence type="ECO:0000256" key="5">
    <source>
        <dbReference type="ARBA" id="ARBA00023002"/>
    </source>
</evidence>
<dbReference type="InterPro" id="IPR008927">
    <property type="entry name" value="6-PGluconate_DH-like_C_sf"/>
</dbReference>
<evidence type="ECO:0000259" key="10">
    <source>
        <dbReference type="PROSITE" id="PS51851"/>
    </source>
</evidence>
<evidence type="ECO:0000256" key="7">
    <source>
        <dbReference type="NCBIfam" id="TIGR00465"/>
    </source>
</evidence>
<organism evidence="11 12">
    <name type="scientific">Pilimelia columellifera subsp. columellifera</name>
    <dbReference type="NCBI Taxonomy" id="706583"/>
    <lineage>
        <taxon>Bacteria</taxon>
        <taxon>Bacillati</taxon>
        <taxon>Actinomycetota</taxon>
        <taxon>Actinomycetes</taxon>
        <taxon>Micromonosporales</taxon>
        <taxon>Micromonosporaceae</taxon>
        <taxon>Pilimelia</taxon>
    </lineage>
</organism>
<dbReference type="Proteomes" id="UP001499978">
    <property type="component" value="Unassembled WGS sequence"/>
</dbReference>
<evidence type="ECO:0000313" key="11">
    <source>
        <dbReference type="EMBL" id="GAA2521633.1"/>
    </source>
</evidence>
<comment type="pathway">
    <text evidence="2">Amino-acid biosynthesis; L-isoleucine biosynthesis; L-isoleucine from 2-oxobutanoate: step 2/4.</text>
</comment>
<evidence type="ECO:0000256" key="4">
    <source>
        <dbReference type="ARBA" id="ARBA00022605"/>
    </source>
</evidence>
<dbReference type="Gene3D" id="6.10.240.10">
    <property type="match status" value="1"/>
</dbReference>
<comment type="caution">
    <text evidence="8">Lacks conserved residue(s) required for the propagation of feature annotation.</text>
</comment>
<dbReference type="InterPro" id="IPR000506">
    <property type="entry name" value="KARI_C"/>
</dbReference>
<comment type="similarity">
    <text evidence="3 8">Belongs to the ketol-acid reductoisomerase family.</text>
</comment>
<dbReference type="NCBIfam" id="NF004017">
    <property type="entry name" value="PRK05479.1"/>
    <property type="match status" value="1"/>
</dbReference>
<dbReference type="EMBL" id="BAAARY010000007">
    <property type="protein sequence ID" value="GAA2521633.1"/>
    <property type="molecule type" value="Genomic_DNA"/>
</dbReference>
<keyword evidence="4 8" id="KW-0028">Amino-acid biosynthesis</keyword>
<comment type="caution">
    <text evidence="11">The sequence shown here is derived from an EMBL/GenBank/DDBJ whole genome shotgun (WGS) entry which is preliminary data.</text>
</comment>
<dbReference type="SUPFAM" id="SSF51735">
    <property type="entry name" value="NAD(P)-binding Rossmann-fold domains"/>
    <property type="match status" value="1"/>
</dbReference>